<proteinExistence type="predicted"/>
<name>X0V9D6_9ZZZZ</name>
<feature type="non-terminal residue" evidence="1">
    <location>
        <position position="1"/>
    </location>
</feature>
<dbReference type="EMBL" id="BARS01021914">
    <property type="protein sequence ID" value="GAG09083.1"/>
    <property type="molecule type" value="Genomic_DNA"/>
</dbReference>
<dbReference type="AlphaFoldDB" id="X0V9D6"/>
<organism evidence="1">
    <name type="scientific">marine sediment metagenome</name>
    <dbReference type="NCBI Taxonomy" id="412755"/>
    <lineage>
        <taxon>unclassified sequences</taxon>
        <taxon>metagenomes</taxon>
        <taxon>ecological metagenomes</taxon>
    </lineage>
</organism>
<protein>
    <submittedName>
        <fullName evidence="1">Uncharacterized protein</fullName>
    </submittedName>
</protein>
<accession>X0V9D6</accession>
<reference evidence="1" key="1">
    <citation type="journal article" date="2014" name="Front. Microbiol.">
        <title>High frequency of phylogenetically diverse reductive dehalogenase-homologous genes in deep subseafloor sedimentary metagenomes.</title>
        <authorList>
            <person name="Kawai M."/>
            <person name="Futagami T."/>
            <person name="Toyoda A."/>
            <person name="Takaki Y."/>
            <person name="Nishi S."/>
            <person name="Hori S."/>
            <person name="Arai W."/>
            <person name="Tsubouchi T."/>
            <person name="Morono Y."/>
            <person name="Uchiyama I."/>
            <person name="Ito T."/>
            <person name="Fujiyama A."/>
            <person name="Inagaki F."/>
            <person name="Takami H."/>
        </authorList>
    </citation>
    <scope>NUCLEOTIDE SEQUENCE</scope>
    <source>
        <strain evidence="1">Expedition CK06-06</strain>
    </source>
</reference>
<gene>
    <name evidence="1" type="ORF">S01H1_35112</name>
</gene>
<comment type="caution">
    <text evidence="1">The sequence shown here is derived from an EMBL/GenBank/DDBJ whole genome shotgun (WGS) entry which is preliminary data.</text>
</comment>
<sequence>SIFNMGKGTIKVGDLEEIKFTNMEVILPLEDIGITINPLSNITEEQMASIRDRLGEIFGRAVDNSLEVQRLDGIISSNSPDYSEISEVPVDHAGRPTYDWKEKIATPYDTPTDTFKKIGEGFSVLAENITELTSHIDECNKRLIIVESLLTLNDEKTLHNKEKIEVLVKEVKRQIDLYIEEEMDAHLISRKIRWKMRCNRENENNGE</sequence>
<evidence type="ECO:0000313" key="1">
    <source>
        <dbReference type="EMBL" id="GAG09083.1"/>
    </source>
</evidence>